<protein>
    <submittedName>
        <fullName evidence="2">Serine/threonine-protein kinase EDR1-like</fullName>
    </submittedName>
</protein>
<keyword evidence="2" id="KW-0808">Transferase</keyword>
<dbReference type="EMBL" id="GGEC01074185">
    <property type="protein sequence ID" value="MBX54669.1"/>
    <property type="molecule type" value="Transcribed_RNA"/>
</dbReference>
<proteinExistence type="predicted"/>
<evidence type="ECO:0000313" key="2">
    <source>
        <dbReference type="EMBL" id="MBX54669.1"/>
    </source>
</evidence>
<dbReference type="GO" id="GO:0016301">
    <property type="term" value="F:kinase activity"/>
    <property type="evidence" value="ECO:0007669"/>
    <property type="project" value="UniProtKB-KW"/>
</dbReference>
<name>A0A2P2PJ26_RHIMU</name>
<feature type="compositionally biased region" description="Polar residues" evidence="1">
    <location>
        <begin position="13"/>
        <end position="41"/>
    </location>
</feature>
<reference evidence="2" key="1">
    <citation type="submission" date="2018-02" db="EMBL/GenBank/DDBJ databases">
        <title>Rhizophora mucronata_Transcriptome.</title>
        <authorList>
            <person name="Meera S.P."/>
            <person name="Sreeshan A."/>
            <person name="Augustine A."/>
        </authorList>
    </citation>
    <scope>NUCLEOTIDE SEQUENCE</scope>
    <source>
        <tissue evidence="2">Leaf</tissue>
    </source>
</reference>
<keyword evidence="2" id="KW-0418">Kinase</keyword>
<dbReference type="AlphaFoldDB" id="A0A2P2PJ26"/>
<organism evidence="2">
    <name type="scientific">Rhizophora mucronata</name>
    <name type="common">Asiatic mangrove</name>
    <dbReference type="NCBI Taxonomy" id="61149"/>
    <lineage>
        <taxon>Eukaryota</taxon>
        <taxon>Viridiplantae</taxon>
        <taxon>Streptophyta</taxon>
        <taxon>Embryophyta</taxon>
        <taxon>Tracheophyta</taxon>
        <taxon>Spermatophyta</taxon>
        <taxon>Magnoliopsida</taxon>
        <taxon>eudicotyledons</taxon>
        <taxon>Gunneridae</taxon>
        <taxon>Pentapetalae</taxon>
        <taxon>rosids</taxon>
        <taxon>fabids</taxon>
        <taxon>Malpighiales</taxon>
        <taxon>Rhizophoraceae</taxon>
        <taxon>Rhizophora</taxon>
    </lineage>
</organism>
<accession>A0A2P2PJ26</accession>
<sequence>MLFYPQGVDSINREYSQSTKRESISSQLGRSCTSAQQSAINCPSGPPGISSRDPSLATA</sequence>
<feature type="region of interest" description="Disordered" evidence="1">
    <location>
        <begin position="1"/>
        <end position="59"/>
    </location>
</feature>
<evidence type="ECO:0000256" key="1">
    <source>
        <dbReference type="SAM" id="MobiDB-lite"/>
    </source>
</evidence>